<name>A0A6N2LC60_SALVM</name>
<gene>
    <name evidence="2" type="ORF">SVIM_LOCUS197843</name>
</gene>
<protein>
    <submittedName>
        <fullName evidence="2">Uncharacterized protein</fullName>
    </submittedName>
</protein>
<evidence type="ECO:0000256" key="1">
    <source>
        <dbReference type="SAM" id="Phobius"/>
    </source>
</evidence>
<sequence>MKKREEEEDTWERHSQLYMCPELLADIPYGYKPGIWSLDCSFFLDTSFLYIAGIHQVRWNLQVNSQLKSKNFSHEASVVFVLGFLLVVLHLS</sequence>
<feature type="transmembrane region" description="Helical" evidence="1">
    <location>
        <begin position="72"/>
        <end position="91"/>
    </location>
</feature>
<proteinExistence type="predicted"/>
<dbReference type="AlphaFoldDB" id="A0A6N2LC60"/>
<dbReference type="EMBL" id="CAADRP010001258">
    <property type="protein sequence ID" value="VFU37462.1"/>
    <property type="molecule type" value="Genomic_DNA"/>
</dbReference>
<dbReference type="SUPFAM" id="SSF56112">
    <property type="entry name" value="Protein kinase-like (PK-like)"/>
    <property type="match status" value="1"/>
</dbReference>
<keyword evidence="1" id="KW-0472">Membrane</keyword>
<keyword evidence="1" id="KW-1133">Transmembrane helix</keyword>
<accession>A0A6N2LC60</accession>
<organism evidence="2">
    <name type="scientific">Salix viminalis</name>
    <name type="common">Common osier</name>
    <name type="synonym">Basket willow</name>
    <dbReference type="NCBI Taxonomy" id="40686"/>
    <lineage>
        <taxon>Eukaryota</taxon>
        <taxon>Viridiplantae</taxon>
        <taxon>Streptophyta</taxon>
        <taxon>Embryophyta</taxon>
        <taxon>Tracheophyta</taxon>
        <taxon>Spermatophyta</taxon>
        <taxon>Magnoliopsida</taxon>
        <taxon>eudicotyledons</taxon>
        <taxon>Gunneridae</taxon>
        <taxon>Pentapetalae</taxon>
        <taxon>rosids</taxon>
        <taxon>fabids</taxon>
        <taxon>Malpighiales</taxon>
        <taxon>Salicaceae</taxon>
        <taxon>Saliceae</taxon>
        <taxon>Salix</taxon>
    </lineage>
</organism>
<reference evidence="2" key="1">
    <citation type="submission" date="2019-03" db="EMBL/GenBank/DDBJ databases">
        <authorList>
            <person name="Mank J."/>
            <person name="Almeida P."/>
        </authorList>
    </citation>
    <scope>NUCLEOTIDE SEQUENCE</scope>
    <source>
        <strain evidence="2">78183</strain>
    </source>
</reference>
<evidence type="ECO:0000313" key="2">
    <source>
        <dbReference type="EMBL" id="VFU37462.1"/>
    </source>
</evidence>
<keyword evidence="1" id="KW-0812">Transmembrane</keyword>
<dbReference type="InterPro" id="IPR011009">
    <property type="entry name" value="Kinase-like_dom_sf"/>
</dbReference>